<dbReference type="InterPro" id="IPR036390">
    <property type="entry name" value="WH_DNA-bd_sf"/>
</dbReference>
<dbReference type="InterPro" id="IPR023187">
    <property type="entry name" value="Tscrpt_reg_MarR-type_CS"/>
</dbReference>
<dbReference type="GO" id="GO:0006950">
    <property type="term" value="P:response to stress"/>
    <property type="evidence" value="ECO:0007669"/>
    <property type="project" value="TreeGrafter"/>
</dbReference>
<keyword evidence="6" id="KW-1185">Reference proteome</keyword>
<dbReference type="Proteomes" id="UP001152755">
    <property type="component" value="Unassembled WGS sequence"/>
</dbReference>
<dbReference type="PROSITE" id="PS01117">
    <property type="entry name" value="HTH_MARR_1"/>
    <property type="match status" value="1"/>
</dbReference>
<dbReference type="Gene3D" id="1.10.10.10">
    <property type="entry name" value="Winged helix-like DNA-binding domain superfamily/Winged helix DNA-binding domain"/>
    <property type="match status" value="1"/>
</dbReference>
<dbReference type="RefSeq" id="WP_332520199.1">
    <property type="nucleotide sequence ID" value="NZ_JANRHA010000009.1"/>
</dbReference>
<evidence type="ECO:0000313" key="5">
    <source>
        <dbReference type="EMBL" id="MDG3015711.1"/>
    </source>
</evidence>
<dbReference type="InterPro" id="IPR039422">
    <property type="entry name" value="MarR/SlyA-like"/>
</dbReference>
<accession>A0A9X4RI20</accession>
<dbReference type="Pfam" id="PF01047">
    <property type="entry name" value="MarR"/>
    <property type="match status" value="1"/>
</dbReference>
<dbReference type="SUPFAM" id="SSF46785">
    <property type="entry name" value="Winged helix' DNA-binding domain"/>
    <property type="match status" value="1"/>
</dbReference>
<evidence type="ECO:0000259" key="4">
    <source>
        <dbReference type="PROSITE" id="PS50995"/>
    </source>
</evidence>
<keyword evidence="2" id="KW-0238">DNA-binding</keyword>
<dbReference type="PANTHER" id="PTHR33164:SF94">
    <property type="entry name" value="TRANSCRIPTIONAL REGULATORY PROTEIN-RELATED"/>
    <property type="match status" value="1"/>
</dbReference>
<organism evidence="5 6">
    <name type="scientific">Speluncibacter jeojiensis</name>
    <dbReference type="NCBI Taxonomy" id="2710754"/>
    <lineage>
        <taxon>Bacteria</taxon>
        <taxon>Bacillati</taxon>
        <taxon>Actinomycetota</taxon>
        <taxon>Actinomycetes</taxon>
        <taxon>Mycobacteriales</taxon>
        <taxon>Speluncibacteraceae</taxon>
        <taxon>Speluncibacter</taxon>
    </lineage>
</organism>
<dbReference type="SMART" id="SM00347">
    <property type="entry name" value="HTH_MARR"/>
    <property type="match status" value="1"/>
</dbReference>
<name>A0A9X4RI20_9ACTN</name>
<protein>
    <submittedName>
        <fullName evidence="5">MarR family transcriptional regulator</fullName>
    </submittedName>
</protein>
<evidence type="ECO:0000256" key="2">
    <source>
        <dbReference type="ARBA" id="ARBA00023125"/>
    </source>
</evidence>
<comment type="caution">
    <text evidence="5">The sequence shown here is derived from an EMBL/GenBank/DDBJ whole genome shotgun (WGS) entry which is preliminary data.</text>
</comment>
<dbReference type="PROSITE" id="PS50995">
    <property type="entry name" value="HTH_MARR_2"/>
    <property type="match status" value="1"/>
</dbReference>
<evidence type="ECO:0000256" key="3">
    <source>
        <dbReference type="ARBA" id="ARBA00023163"/>
    </source>
</evidence>
<dbReference type="GO" id="GO:0003700">
    <property type="term" value="F:DNA-binding transcription factor activity"/>
    <property type="evidence" value="ECO:0007669"/>
    <property type="project" value="InterPro"/>
</dbReference>
<proteinExistence type="predicted"/>
<dbReference type="PANTHER" id="PTHR33164">
    <property type="entry name" value="TRANSCRIPTIONAL REGULATOR, MARR FAMILY"/>
    <property type="match status" value="1"/>
</dbReference>
<sequence length="162" mass="17494">MSATEAQAEDTVDAIADALLTASRLLVSISARSITEVDDALTIAQFRTLVLLDSRGPTNLATLAQRLDVRPSTITRMVDRLVAAGLVDRTRSERSRRELTVALTRRGLAVVREATGRRRVQIGAVVAQMPPEQRVGLIRALTAFTAAGGEPAAERSEEESWS</sequence>
<reference evidence="5" key="1">
    <citation type="submission" date="2022-08" db="EMBL/GenBank/DDBJ databases">
        <title>Genome analysis of Corynebacteriales strain.</title>
        <authorList>
            <person name="Lee S.D."/>
        </authorList>
    </citation>
    <scope>NUCLEOTIDE SEQUENCE</scope>
    <source>
        <strain evidence="5">D3-21</strain>
    </source>
</reference>
<dbReference type="AlphaFoldDB" id="A0A9X4RI20"/>
<gene>
    <name evidence="5" type="ORF">NVS88_14205</name>
</gene>
<feature type="domain" description="HTH marR-type" evidence="4">
    <location>
        <begin position="12"/>
        <end position="146"/>
    </location>
</feature>
<dbReference type="InterPro" id="IPR000835">
    <property type="entry name" value="HTH_MarR-typ"/>
</dbReference>
<keyword evidence="1" id="KW-0805">Transcription regulation</keyword>
<evidence type="ECO:0000256" key="1">
    <source>
        <dbReference type="ARBA" id="ARBA00023015"/>
    </source>
</evidence>
<evidence type="ECO:0000313" key="6">
    <source>
        <dbReference type="Proteomes" id="UP001152755"/>
    </source>
</evidence>
<keyword evidence="3" id="KW-0804">Transcription</keyword>
<dbReference type="EMBL" id="JANRHA010000009">
    <property type="protein sequence ID" value="MDG3015711.1"/>
    <property type="molecule type" value="Genomic_DNA"/>
</dbReference>
<dbReference type="GO" id="GO:0003677">
    <property type="term" value="F:DNA binding"/>
    <property type="evidence" value="ECO:0007669"/>
    <property type="project" value="UniProtKB-KW"/>
</dbReference>
<dbReference type="InterPro" id="IPR036388">
    <property type="entry name" value="WH-like_DNA-bd_sf"/>
</dbReference>